<dbReference type="EMBL" id="SSTG01000044">
    <property type="protein sequence ID" value="THG52547.1"/>
    <property type="molecule type" value="Genomic_DNA"/>
</dbReference>
<reference evidence="1" key="1">
    <citation type="submission" date="2019-04" db="EMBL/GenBank/DDBJ databases">
        <title>Microbes associate with the intestines of laboratory mice.</title>
        <authorList>
            <person name="Navarre W."/>
            <person name="Wong E."/>
            <person name="Huang K.C."/>
            <person name="Tropini C."/>
            <person name="Ng K."/>
            <person name="Yu B."/>
        </authorList>
    </citation>
    <scope>NUCLEOTIDE SEQUENCE</scope>
    <source>
        <strain evidence="1">NM86_A22</strain>
    </source>
</reference>
<gene>
    <name evidence="1" type="ORF">E5990_05065</name>
</gene>
<proteinExistence type="predicted"/>
<comment type="caution">
    <text evidence="1">The sequence shown here is derived from an EMBL/GenBank/DDBJ whole genome shotgun (WGS) entry which is preliminary data.</text>
</comment>
<sequence length="213" mass="24071">MPQRQAKPVISILGDSYSTFQGYIPEDNLSWYSTSPDRSRTDVDDVTQTWWWQLISEGGYILGKNDSYSGATVCYTGYRGEDYSDRSFITRLPRLGSPDILLIFGATNDSWARVPMGEFVYKNLTRGHYYEFRPALGKLLDGAKKMYPGTDVYFILNDGLSEAVADAVMKECKHFDIPVIVLSDIDKKAGHPTRRGMIQIKEQVLNALQAKSM</sequence>
<protein>
    <submittedName>
        <fullName evidence="1">Uncharacterized protein</fullName>
    </submittedName>
</protein>
<organism evidence="1 2">
    <name type="scientific">Muribaculum caecicola</name>
    <dbReference type="NCBI Taxonomy" id="3038144"/>
    <lineage>
        <taxon>Bacteria</taxon>
        <taxon>Pseudomonadati</taxon>
        <taxon>Bacteroidota</taxon>
        <taxon>Bacteroidia</taxon>
        <taxon>Bacteroidales</taxon>
        <taxon>Muribaculaceae</taxon>
        <taxon>Muribaculum</taxon>
    </lineage>
</organism>
<name>A0AC61S6X7_9BACT</name>
<dbReference type="Proteomes" id="UP000305401">
    <property type="component" value="Unassembled WGS sequence"/>
</dbReference>
<evidence type="ECO:0000313" key="2">
    <source>
        <dbReference type="Proteomes" id="UP000305401"/>
    </source>
</evidence>
<keyword evidence="2" id="KW-1185">Reference proteome</keyword>
<accession>A0AC61S6X7</accession>
<evidence type="ECO:0000313" key="1">
    <source>
        <dbReference type="EMBL" id="THG52547.1"/>
    </source>
</evidence>